<keyword evidence="3" id="KW-1185">Reference proteome</keyword>
<comment type="caution">
    <text evidence="2">The sequence shown here is derived from an EMBL/GenBank/DDBJ whole genome shotgun (WGS) entry which is preliminary data.</text>
</comment>
<feature type="region of interest" description="Disordered" evidence="1">
    <location>
        <begin position="64"/>
        <end position="146"/>
    </location>
</feature>
<reference evidence="2" key="2">
    <citation type="submission" date="2021-09" db="EMBL/GenBank/DDBJ databases">
        <authorList>
            <person name="Jia N."/>
            <person name="Wang J."/>
            <person name="Shi W."/>
            <person name="Du L."/>
            <person name="Sun Y."/>
            <person name="Zhan W."/>
            <person name="Jiang J."/>
            <person name="Wang Q."/>
            <person name="Zhang B."/>
            <person name="Ji P."/>
            <person name="Sakyi L.B."/>
            <person name="Cui X."/>
            <person name="Yuan T."/>
            <person name="Jiang B."/>
            <person name="Yang W."/>
            <person name="Lam T.T.-Y."/>
            <person name="Chang Q."/>
            <person name="Ding S."/>
            <person name="Wang X."/>
            <person name="Zhu J."/>
            <person name="Ruan X."/>
            <person name="Zhao L."/>
            <person name="Wei J."/>
            <person name="Que T."/>
            <person name="Du C."/>
            <person name="Cheng J."/>
            <person name="Dai P."/>
            <person name="Han X."/>
            <person name="Huang E."/>
            <person name="Gao Y."/>
            <person name="Liu J."/>
            <person name="Shao H."/>
            <person name="Ye R."/>
            <person name="Li L."/>
            <person name="Wei W."/>
            <person name="Wang X."/>
            <person name="Wang C."/>
            <person name="Huo Q."/>
            <person name="Li W."/>
            <person name="Guo W."/>
            <person name="Chen H."/>
            <person name="Chen S."/>
            <person name="Zhou L."/>
            <person name="Zhou L."/>
            <person name="Ni X."/>
            <person name="Tian J."/>
            <person name="Zhou Y."/>
            <person name="Sheng Y."/>
            <person name="Liu T."/>
            <person name="Pan Y."/>
            <person name="Xia L."/>
            <person name="Li J."/>
            <person name="Zhao F."/>
            <person name="Cao W."/>
        </authorList>
    </citation>
    <scope>NUCLEOTIDE SEQUENCE</scope>
    <source>
        <strain evidence="2">Rsan-2018</strain>
        <tissue evidence="2">Larvae</tissue>
    </source>
</reference>
<name>A0A9D4PVC4_RHISA</name>
<feature type="compositionally biased region" description="Low complexity" evidence="1">
    <location>
        <begin position="1"/>
        <end position="15"/>
    </location>
</feature>
<evidence type="ECO:0000313" key="2">
    <source>
        <dbReference type="EMBL" id="KAH7956382.1"/>
    </source>
</evidence>
<organism evidence="2 3">
    <name type="scientific">Rhipicephalus sanguineus</name>
    <name type="common">Brown dog tick</name>
    <name type="synonym">Ixodes sanguineus</name>
    <dbReference type="NCBI Taxonomy" id="34632"/>
    <lineage>
        <taxon>Eukaryota</taxon>
        <taxon>Metazoa</taxon>
        <taxon>Ecdysozoa</taxon>
        <taxon>Arthropoda</taxon>
        <taxon>Chelicerata</taxon>
        <taxon>Arachnida</taxon>
        <taxon>Acari</taxon>
        <taxon>Parasitiformes</taxon>
        <taxon>Ixodida</taxon>
        <taxon>Ixodoidea</taxon>
        <taxon>Ixodidae</taxon>
        <taxon>Rhipicephalinae</taxon>
        <taxon>Rhipicephalus</taxon>
        <taxon>Rhipicephalus</taxon>
    </lineage>
</organism>
<dbReference type="Proteomes" id="UP000821837">
    <property type="component" value="Unassembled WGS sequence"/>
</dbReference>
<feature type="region of interest" description="Disordered" evidence="1">
    <location>
        <begin position="1"/>
        <end position="42"/>
    </location>
</feature>
<sequence length="146" mass="16007">MFIRSLLTASSRSSSPGQEIPYSSFYSRKDPQTLNDNLNRVDAGKDVPSVVAILPPDSYAAAVTDEERGDEEGTSMDHLPGSTLRAEVVDSYSEASDDEDEPPAKLQKRHVKWDKRDLNSSLPVGYSSATSQHSARTTCDEQMPSQ</sequence>
<evidence type="ECO:0000256" key="1">
    <source>
        <dbReference type="SAM" id="MobiDB-lite"/>
    </source>
</evidence>
<feature type="compositionally biased region" description="Polar residues" evidence="1">
    <location>
        <begin position="119"/>
        <end position="137"/>
    </location>
</feature>
<reference evidence="2" key="1">
    <citation type="journal article" date="2020" name="Cell">
        <title>Large-Scale Comparative Analyses of Tick Genomes Elucidate Their Genetic Diversity and Vector Capacities.</title>
        <authorList>
            <consortium name="Tick Genome and Microbiome Consortium (TIGMIC)"/>
            <person name="Jia N."/>
            <person name="Wang J."/>
            <person name="Shi W."/>
            <person name="Du L."/>
            <person name="Sun Y."/>
            <person name="Zhan W."/>
            <person name="Jiang J.F."/>
            <person name="Wang Q."/>
            <person name="Zhang B."/>
            <person name="Ji P."/>
            <person name="Bell-Sakyi L."/>
            <person name="Cui X.M."/>
            <person name="Yuan T.T."/>
            <person name="Jiang B.G."/>
            <person name="Yang W.F."/>
            <person name="Lam T.T."/>
            <person name="Chang Q.C."/>
            <person name="Ding S.J."/>
            <person name="Wang X.J."/>
            <person name="Zhu J.G."/>
            <person name="Ruan X.D."/>
            <person name="Zhao L."/>
            <person name="Wei J.T."/>
            <person name="Ye R.Z."/>
            <person name="Que T.C."/>
            <person name="Du C.H."/>
            <person name="Zhou Y.H."/>
            <person name="Cheng J.X."/>
            <person name="Dai P.F."/>
            <person name="Guo W.B."/>
            <person name="Han X.H."/>
            <person name="Huang E.J."/>
            <person name="Li L.F."/>
            <person name="Wei W."/>
            <person name="Gao Y.C."/>
            <person name="Liu J.Z."/>
            <person name="Shao H.Z."/>
            <person name="Wang X."/>
            <person name="Wang C.C."/>
            <person name="Yang T.C."/>
            <person name="Huo Q.B."/>
            <person name="Li W."/>
            <person name="Chen H.Y."/>
            <person name="Chen S.E."/>
            <person name="Zhou L.G."/>
            <person name="Ni X.B."/>
            <person name="Tian J.H."/>
            <person name="Sheng Y."/>
            <person name="Liu T."/>
            <person name="Pan Y.S."/>
            <person name="Xia L.Y."/>
            <person name="Li J."/>
            <person name="Zhao F."/>
            <person name="Cao W.C."/>
        </authorList>
    </citation>
    <scope>NUCLEOTIDE SEQUENCE</scope>
    <source>
        <strain evidence="2">Rsan-2018</strain>
    </source>
</reference>
<gene>
    <name evidence="2" type="ORF">HPB52_008764</name>
</gene>
<proteinExistence type="predicted"/>
<dbReference type="AlphaFoldDB" id="A0A9D4PVC4"/>
<dbReference type="EMBL" id="JABSTV010001250">
    <property type="protein sequence ID" value="KAH7956382.1"/>
    <property type="molecule type" value="Genomic_DNA"/>
</dbReference>
<accession>A0A9D4PVC4</accession>
<protein>
    <submittedName>
        <fullName evidence="2">Uncharacterized protein</fullName>
    </submittedName>
</protein>
<evidence type="ECO:0000313" key="3">
    <source>
        <dbReference type="Proteomes" id="UP000821837"/>
    </source>
</evidence>